<dbReference type="GO" id="GO:0045202">
    <property type="term" value="C:synapse"/>
    <property type="evidence" value="ECO:0007669"/>
    <property type="project" value="GOC"/>
</dbReference>
<gene>
    <name evidence="2" type="ORF">PLEPLA_LOCUS33809</name>
</gene>
<proteinExistence type="predicted"/>
<dbReference type="PANTHER" id="PTHR14234:SF22">
    <property type="entry name" value="RIMS-BINDING PROTEIN 2 ISOFORM X1"/>
    <property type="match status" value="1"/>
</dbReference>
<comment type="caution">
    <text evidence="2">The sequence shown here is derived from an EMBL/GenBank/DDBJ whole genome shotgun (WGS) entry which is preliminary data.</text>
</comment>
<dbReference type="InterPro" id="IPR040325">
    <property type="entry name" value="RIMBP1/2/3"/>
</dbReference>
<dbReference type="GO" id="GO:0007274">
    <property type="term" value="P:neuromuscular synaptic transmission"/>
    <property type="evidence" value="ECO:0007669"/>
    <property type="project" value="TreeGrafter"/>
</dbReference>
<dbReference type="EMBL" id="CADEAL010003879">
    <property type="protein sequence ID" value="CAB1446067.1"/>
    <property type="molecule type" value="Genomic_DNA"/>
</dbReference>
<evidence type="ECO:0000313" key="2">
    <source>
        <dbReference type="EMBL" id="CAB1446067.1"/>
    </source>
</evidence>
<reference evidence="2" key="1">
    <citation type="submission" date="2020-03" db="EMBL/GenBank/DDBJ databases">
        <authorList>
            <person name="Weist P."/>
        </authorList>
    </citation>
    <scope>NUCLEOTIDE SEQUENCE</scope>
</reference>
<dbReference type="AlphaFoldDB" id="A0A9N7VCV2"/>
<keyword evidence="1" id="KW-0175">Coiled coil</keyword>
<dbReference type="Proteomes" id="UP001153269">
    <property type="component" value="Unassembled WGS sequence"/>
</dbReference>
<keyword evidence="3" id="KW-1185">Reference proteome</keyword>
<protein>
    <submittedName>
        <fullName evidence="2">Uncharacterized protein</fullName>
    </submittedName>
</protein>
<name>A0A9N7VCV2_PLEPL</name>
<dbReference type="PANTHER" id="PTHR14234">
    <property type="entry name" value="RIM BINDING PROTEIN-RELATED"/>
    <property type="match status" value="1"/>
</dbReference>
<evidence type="ECO:0000256" key="1">
    <source>
        <dbReference type="SAM" id="Coils"/>
    </source>
</evidence>
<organism evidence="2 3">
    <name type="scientific">Pleuronectes platessa</name>
    <name type="common">European plaice</name>
    <dbReference type="NCBI Taxonomy" id="8262"/>
    <lineage>
        <taxon>Eukaryota</taxon>
        <taxon>Metazoa</taxon>
        <taxon>Chordata</taxon>
        <taxon>Craniata</taxon>
        <taxon>Vertebrata</taxon>
        <taxon>Euteleostomi</taxon>
        <taxon>Actinopterygii</taxon>
        <taxon>Neopterygii</taxon>
        <taxon>Teleostei</taxon>
        <taxon>Neoteleostei</taxon>
        <taxon>Acanthomorphata</taxon>
        <taxon>Carangaria</taxon>
        <taxon>Pleuronectiformes</taxon>
        <taxon>Pleuronectoidei</taxon>
        <taxon>Pleuronectidae</taxon>
        <taxon>Pleuronectes</taxon>
    </lineage>
</organism>
<evidence type="ECO:0000313" key="3">
    <source>
        <dbReference type="Proteomes" id="UP001153269"/>
    </source>
</evidence>
<sequence length="170" mass="19459">MIKPRTEVFGGLNTRGKLDWRKKEQRKEKAKLHAALQEKNRLNLELINHHLQASKYDQVRSDYDQLRQTYAVVSQERDVAQQQRGQLQGKVENLEQVLKIDYKVLLLTHKCMNGHAPPYLQELITPQTSTRTLRSTSSLLLRVPTPSSAPWATGPFAQQRPAYGTVSLTT</sequence>
<feature type="coiled-coil region" evidence="1">
    <location>
        <begin position="22"/>
        <end position="97"/>
    </location>
</feature>
<accession>A0A9N7VCV2</accession>